<protein>
    <submittedName>
        <fullName evidence="3">Class I SAM-dependent methyltransferase</fullName>
    </submittedName>
</protein>
<evidence type="ECO:0000256" key="1">
    <source>
        <dbReference type="ARBA" id="ARBA00022679"/>
    </source>
</evidence>
<name>A0A415PQD4_9FIRM</name>
<feature type="domain" description="Methyltransferase" evidence="2">
    <location>
        <begin position="36"/>
        <end position="129"/>
    </location>
</feature>
<organism evidence="3 4">
    <name type="scientific">Amedibacillus dolichus</name>
    <dbReference type="NCBI Taxonomy" id="31971"/>
    <lineage>
        <taxon>Bacteria</taxon>
        <taxon>Bacillati</taxon>
        <taxon>Bacillota</taxon>
        <taxon>Erysipelotrichia</taxon>
        <taxon>Erysipelotrichales</taxon>
        <taxon>Erysipelotrichaceae</taxon>
        <taxon>Amedibacillus</taxon>
    </lineage>
</organism>
<dbReference type="CDD" id="cd02440">
    <property type="entry name" value="AdoMet_MTases"/>
    <property type="match status" value="1"/>
</dbReference>
<keyword evidence="3" id="KW-0489">Methyltransferase</keyword>
<dbReference type="SUPFAM" id="SSF53335">
    <property type="entry name" value="S-adenosyl-L-methionine-dependent methyltransferases"/>
    <property type="match status" value="1"/>
</dbReference>
<dbReference type="Pfam" id="PF13649">
    <property type="entry name" value="Methyltransf_25"/>
    <property type="match status" value="1"/>
</dbReference>
<dbReference type="GeneID" id="92793515"/>
<evidence type="ECO:0000259" key="2">
    <source>
        <dbReference type="Pfam" id="PF13649"/>
    </source>
</evidence>
<proteinExistence type="predicted"/>
<dbReference type="Gene3D" id="3.40.50.150">
    <property type="entry name" value="Vaccinia Virus protein VP39"/>
    <property type="match status" value="1"/>
</dbReference>
<dbReference type="EMBL" id="QRPK01000005">
    <property type="protein sequence ID" value="RHM14945.1"/>
    <property type="molecule type" value="Genomic_DNA"/>
</dbReference>
<comment type="caution">
    <text evidence="3">The sequence shown here is derived from an EMBL/GenBank/DDBJ whole genome shotgun (WGS) entry which is preliminary data.</text>
</comment>
<dbReference type="GO" id="GO:0008168">
    <property type="term" value="F:methyltransferase activity"/>
    <property type="evidence" value="ECO:0007669"/>
    <property type="project" value="UniProtKB-KW"/>
</dbReference>
<evidence type="ECO:0000313" key="3">
    <source>
        <dbReference type="EMBL" id="RHM14945.1"/>
    </source>
</evidence>
<keyword evidence="4" id="KW-1185">Reference proteome</keyword>
<sequence>MMYGTLAHYYDALVKDEDASMAWVAFIEQHVKKGKVLELACGSGEITIALAKKGYEMHASDLSAEMIKVAKQKPGADIVEWNVMDMRNMAMQECYDGILCLCDSFNYLLKNSEVEQLFQDVYDHLKSDGCFVVDMHSMDRLAEFTEEYNEAGHAYDVDIQWTIQSEEDRIYQNFAFYYPDGTMDLEQHIQRVYEPKYILAALRQVGFEVSIYTDFIHKGICEGEKQFYICRRK</sequence>
<dbReference type="Gene3D" id="2.20.25.110">
    <property type="entry name" value="S-adenosyl-L-methionine-dependent methyltransferases"/>
    <property type="match status" value="1"/>
</dbReference>
<dbReference type="RefSeq" id="WP_004799676.1">
    <property type="nucleotide sequence ID" value="NZ_CAUFDR010000061.1"/>
</dbReference>
<dbReference type="PANTHER" id="PTHR43861">
    <property type="entry name" value="TRANS-ACONITATE 2-METHYLTRANSFERASE-RELATED"/>
    <property type="match status" value="1"/>
</dbReference>
<dbReference type="InterPro" id="IPR041698">
    <property type="entry name" value="Methyltransf_25"/>
</dbReference>
<reference evidence="3 4" key="1">
    <citation type="submission" date="2018-08" db="EMBL/GenBank/DDBJ databases">
        <title>A genome reference for cultivated species of the human gut microbiota.</title>
        <authorList>
            <person name="Zou Y."/>
            <person name="Xue W."/>
            <person name="Luo G."/>
        </authorList>
    </citation>
    <scope>NUCLEOTIDE SEQUENCE [LARGE SCALE GENOMIC DNA]</scope>
    <source>
        <strain evidence="3 4">AF35-6BH</strain>
    </source>
</reference>
<dbReference type="GO" id="GO:0032259">
    <property type="term" value="P:methylation"/>
    <property type="evidence" value="ECO:0007669"/>
    <property type="project" value="UniProtKB-KW"/>
</dbReference>
<dbReference type="Proteomes" id="UP000284868">
    <property type="component" value="Unassembled WGS sequence"/>
</dbReference>
<dbReference type="AlphaFoldDB" id="A0A415PQD4"/>
<accession>A0A415PQD4</accession>
<dbReference type="OrthoDB" id="9811589at2"/>
<keyword evidence="1 3" id="KW-0808">Transferase</keyword>
<evidence type="ECO:0000313" key="4">
    <source>
        <dbReference type="Proteomes" id="UP000284868"/>
    </source>
</evidence>
<gene>
    <name evidence="3" type="ORF">DWZ83_01855</name>
</gene>
<dbReference type="InterPro" id="IPR029063">
    <property type="entry name" value="SAM-dependent_MTases_sf"/>
</dbReference>